<dbReference type="Proteomes" id="UP000176593">
    <property type="component" value="Unassembled WGS sequence"/>
</dbReference>
<protein>
    <recommendedName>
        <fullName evidence="3">Response regulatory domain-containing protein</fullName>
    </recommendedName>
</protein>
<accession>A0A1F7V6Y4</accession>
<dbReference type="InterPro" id="IPR011006">
    <property type="entry name" value="CheY-like_superfamily"/>
</dbReference>
<name>A0A1F7V6Y4_9BACT</name>
<gene>
    <name evidence="1" type="ORF">A3I41_01805</name>
</gene>
<proteinExistence type="predicted"/>
<dbReference type="AlphaFoldDB" id="A0A1F7V6Y4"/>
<comment type="caution">
    <text evidence="1">The sequence shown here is derived from an EMBL/GenBank/DDBJ whole genome shotgun (WGS) entry which is preliminary data.</text>
</comment>
<dbReference type="SUPFAM" id="SSF52172">
    <property type="entry name" value="CheY-like"/>
    <property type="match status" value="1"/>
</dbReference>
<evidence type="ECO:0000313" key="2">
    <source>
        <dbReference type="Proteomes" id="UP000176593"/>
    </source>
</evidence>
<sequence>MKNLIKILVIEDRANHIADAKQMFEDVKSNLPVEFEVLYAVNLASAMSLIANVDCVMTDVFFPDVIDGEEKPNGQTIVEHCLNMEKPVVWVTSTYHHSKKTQPLYAWGRIRGICLFDCSVGTHNNDSEGEHKLWKEALFGLLSIMIGLEMKLYMYKYDLHHAQGIVLMQVEGENDTSRPGPLRGTNMIQRYLAMPVKNDFLIYRVVHKMQELGFNM</sequence>
<evidence type="ECO:0000313" key="1">
    <source>
        <dbReference type="EMBL" id="OGL86279.1"/>
    </source>
</evidence>
<organism evidence="1 2">
    <name type="scientific">Candidatus Uhrbacteria bacterium RIFCSPLOWO2_02_FULL_48_18</name>
    <dbReference type="NCBI Taxonomy" id="1802408"/>
    <lineage>
        <taxon>Bacteria</taxon>
        <taxon>Candidatus Uhriibacteriota</taxon>
    </lineage>
</organism>
<evidence type="ECO:0008006" key="3">
    <source>
        <dbReference type="Google" id="ProtNLM"/>
    </source>
</evidence>
<dbReference type="EMBL" id="MGEQ01000010">
    <property type="protein sequence ID" value="OGL86279.1"/>
    <property type="molecule type" value="Genomic_DNA"/>
</dbReference>
<reference evidence="1 2" key="1">
    <citation type="journal article" date="2016" name="Nat. Commun.">
        <title>Thousands of microbial genomes shed light on interconnected biogeochemical processes in an aquifer system.</title>
        <authorList>
            <person name="Anantharaman K."/>
            <person name="Brown C.T."/>
            <person name="Hug L.A."/>
            <person name="Sharon I."/>
            <person name="Castelle C.J."/>
            <person name="Probst A.J."/>
            <person name="Thomas B.C."/>
            <person name="Singh A."/>
            <person name="Wilkins M.J."/>
            <person name="Karaoz U."/>
            <person name="Brodie E.L."/>
            <person name="Williams K.H."/>
            <person name="Hubbard S.S."/>
            <person name="Banfield J.F."/>
        </authorList>
    </citation>
    <scope>NUCLEOTIDE SEQUENCE [LARGE SCALE GENOMIC DNA]</scope>
</reference>